<dbReference type="InterPro" id="IPR052155">
    <property type="entry name" value="Biofilm_reg_signaling"/>
</dbReference>
<dbReference type="OrthoDB" id="9787514at2"/>
<dbReference type="InterPro" id="IPR035919">
    <property type="entry name" value="EAL_sf"/>
</dbReference>
<dbReference type="EMBL" id="FTOE01000011">
    <property type="protein sequence ID" value="SIT02147.1"/>
    <property type="molecule type" value="Genomic_DNA"/>
</dbReference>
<keyword evidence="2" id="KW-1133">Transmembrane helix</keyword>
<dbReference type="SUPFAM" id="SSF141868">
    <property type="entry name" value="EAL domain-like"/>
    <property type="match status" value="1"/>
</dbReference>
<dbReference type="GO" id="GO:0006355">
    <property type="term" value="P:regulation of DNA-templated transcription"/>
    <property type="evidence" value="ECO:0007669"/>
    <property type="project" value="InterPro"/>
</dbReference>
<reference evidence="8" key="1">
    <citation type="submission" date="2017-01" db="EMBL/GenBank/DDBJ databases">
        <authorList>
            <person name="Varghese N."/>
            <person name="Submissions S."/>
        </authorList>
    </citation>
    <scope>NUCLEOTIDE SEQUENCE [LARGE SCALE GENOMIC DNA]</scope>
    <source>
        <strain evidence="8">DSM 22306</strain>
    </source>
</reference>
<dbReference type="InterPro" id="IPR043128">
    <property type="entry name" value="Rev_trsase/Diguanyl_cyclase"/>
</dbReference>
<dbReference type="InterPro" id="IPR029787">
    <property type="entry name" value="Nucleotide_cyclase"/>
</dbReference>
<dbReference type="RefSeq" id="WP_054343532.1">
    <property type="nucleotide sequence ID" value="NZ_FTOE01000011.1"/>
</dbReference>
<keyword evidence="2" id="KW-0812">Transmembrane</keyword>
<dbReference type="PANTHER" id="PTHR44757">
    <property type="entry name" value="DIGUANYLATE CYCLASE DGCP"/>
    <property type="match status" value="1"/>
</dbReference>
<dbReference type="InterPro" id="IPR035965">
    <property type="entry name" value="PAS-like_dom_sf"/>
</dbReference>
<proteinExistence type="predicted"/>
<dbReference type="Pfam" id="PF00989">
    <property type="entry name" value="PAS"/>
    <property type="match status" value="1"/>
</dbReference>
<feature type="domain" description="PAC" evidence="4">
    <location>
        <begin position="313"/>
        <end position="365"/>
    </location>
</feature>
<dbReference type="Gene3D" id="3.30.450.20">
    <property type="entry name" value="PAS domain"/>
    <property type="match status" value="1"/>
</dbReference>
<comment type="cofactor">
    <cofactor evidence="1">
        <name>Mg(2+)</name>
        <dbReference type="ChEBI" id="CHEBI:18420"/>
    </cofactor>
</comment>
<dbReference type="SMART" id="SM00091">
    <property type="entry name" value="PAS"/>
    <property type="match status" value="1"/>
</dbReference>
<dbReference type="Pfam" id="PF00990">
    <property type="entry name" value="GGDEF"/>
    <property type="match status" value="1"/>
</dbReference>
<dbReference type="InterPro" id="IPR033414">
    <property type="entry name" value="Sensor_dom"/>
</dbReference>
<keyword evidence="2" id="KW-0472">Membrane</keyword>
<gene>
    <name evidence="7" type="ORF">SAMN05421760_11155</name>
</gene>
<dbReference type="GO" id="GO:0003824">
    <property type="term" value="F:catalytic activity"/>
    <property type="evidence" value="ECO:0007669"/>
    <property type="project" value="UniProtKB-ARBA"/>
</dbReference>
<sequence length="788" mass="88481">MRQLFRKDNLIAKRLIVGVVLFSTLLSLLTTSIQLYFDYRQSVEAINEHLHQIEVSSLPTIVNSVWVIDHEQIQTQLDSLVKLKGIECVEIIVGDDVRWKAGSPKKTSVIERSFLLEHKYQDRMQNIGTLRVLADLDEVYDQLLDKILVILITNALKTFLVAGFIILFFHYLITRHLYRLLESFQKFRPQSINTQLIFNRHKKPGSPPDELDLLSSAFNQLQVNTRDSYQKLTTEKEKLHITLNSIIDGVIVSDESCLVEFINPVAEALTGWTNREAVGQSVSTVFNVLHETTREVVSDPVERAVTSGAVRHLSDHCVLISRSGNETAIETSAAPIIGAGGDILGAILVFNDVTSARQLTQELNWNASHDPLTRLPNRREFERRLQLAIPANENETVSHIILFMDLDQFKVVNDTCGHAAGDNLLRQLTSSLESQIRKSDILARLGGDEFGVLLHDCSIEKGLQIAEQLRKTVDSFRFIWQEKSFRIGVSIGFVSIREDDSVTNYIHHADMACYEAKAAGRNRIHVFQAEEGAVKEAELAWVNRITDAIDKNQFELHVQPIVCVKSLKVHHYEILIRLISDNNKIIYPNEFIPPAERYGIMSNIDRWVIQQTFSWLKTHAAQAPKVAINLSGASLGDKEFSQFVADHFEDGLVQGHQVCFEITETTAIANMSQALSLISNLKELGCSFALDDFGSGLSSFAYLKSFPVDYLKIDGSFVRDMVDDPIDLAMVQAIHQVGKVMNIETIAEHVENDALVSACQDIGINYLQGYGVGKPVSISSLVFNESLD</sequence>
<dbReference type="PROSITE" id="PS50887">
    <property type="entry name" value="GGDEF"/>
    <property type="match status" value="1"/>
</dbReference>
<dbReference type="InterPro" id="IPR000014">
    <property type="entry name" value="PAS"/>
</dbReference>
<name>A0A1N7NV04_9GAMM</name>
<organism evidence="7 8">
    <name type="scientific">Neptunomonas antarctica</name>
    <dbReference type="NCBI Taxonomy" id="619304"/>
    <lineage>
        <taxon>Bacteria</taxon>
        <taxon>Pseudomonadati</taxon>
        <taxon>Pseudomonadota</taxon>
        <taxon>Gammaproteobacteria</taxon>
        <taxon>Oceanospirillales</taxon>
        <taxon>Oceanospirillaceae</taxon>
        <taxon>Neptunomonas</taxon>
    </lineage>
</organism>
<dbReference type="InterPro" id="IPR001633">
    <property type="entry name" value="EAL_dom"/>
</dbReference>
<feature type="transmembrane region" description="Helical" evidence="2">
    <location>
        <begin position="15"/>
        <end position="37"/>
    </location>
</feature>
<dbReference type="PROSITE" id="PS50113">
    <property type="entry name" value="PAC"/>
    <property type="match status" value="1"/>
</dbReference>
<dbReference type="Pfam" id="PF17149">
    <property type="entry name" value="CHASE5"/>
    <property type="match status" value="1"/>
</dbReference>
<evidence type="ECO:0000259" key="5">
    <source>
        <dbReference type="PROSITE" id="PS50883"/>
    </source>
</evidence>
<dbReference type="SMART" id="SM00267">
    <property type="entry name" value="GGDEF"/>
    <property type="match status" value="1"/>
</dbReference>
<dbReference type="PANTHER" id="PTHR44757:SF4">
    <property type="entry name" value="DIGUANYLATE CYCLASE DGCE-RELATED"/>
    <property type="match status" value="1"/>
</dbReference>
<dbReference type="AlphaFoldDB" id="A0A1N7NV04"/>
<dbReference type="CDD" id="cd00130">
    <property type="entry name" value="PAS"/>
    <property type="match status" value="1"/>
</dbReference>
<dbReference type="InterPro" id="IPR000700">
    <property type="entry name" value="PAS-assoc_C"/>
</dbReference>
<dbReference type="PROSITE" id="PS50112">
    <property type="entry name" value="PAS"/>
    <property type="match status" value="1"/>
</dbReference>
<feature type="domain" description="EAL" evidence="5">
    <location>
        <begin position="538"/>
        <end position="788"/>
    </location>
</feature>
<feature type="domain" description="PAS" evidence="3">
    <location>
        <begin position="235"/>
        <end position="308"/>
    </location>
</feature>
<feature type="domain" description="GGDEF" evidence="6">
    <location>
        <begin position="397"/>
        <end position="529"/>
    </location>
</feature>
<keyword evidence="8" id="KW-1185">Reference proteome</keyword>
<dbReference type="NCBIfam" id="TIGR00254">
    <property type="entry name" value="GGDEF"/>
    <property type="match status" value="1"/>
</dbReference>
<dbReference type="CDD" id="cd01949">
    <property type="entry name" value="GGDEF"/>
    <property type="match status" value="1"/>
</dbReference>
<dbReference type="InterPro" id="IPR000160">
    <property type="entry name" value="GGDEF_dom"/>
</dbReference>
<evidence type="ECO:0000259" key="4">
    <source>
        <dbReference type="PROSITE" id="PS50113"/>
    </source>
</evidence>
<dbReference type="Gene3D" id="3.20.20.450">
    <property type="entry name" value="EAL domain"/>
    <property type="match status" value="1"/>
</dbReference>
<evidence type="ECO:0000256" key="2">
    <source>
        <dbReference type="SAM" id="Phobius"/>
    </source>
</evidence>
<protein>
    <submittedName>
        <fullName evidence="7">PAS domain S-box-containing protein/diguanylate cyclase (GGDEF) domain-containing protein</fullName>
    </submittedName>
</protein>
<dbReference type="Proteomes" id="UP000185999">
    <property type="component" value="Unassembled WGS sequence"/>
</dbReference>
<evidence type="ECO:0000256" key="1">
    <source>
        <dbReference type="ARBA" id="ARBA00001946"/>
    </source>
</evidence>
<dbReference type="Pfam" id="PF00563">
    <property type="entry name" value="EAL"/>
    <property type="match status" value="1"/>
</dbReference>
<dbReference type="FunFam" id="3.30.70.270:FF:000001">
    <property type="entry name" value="Diguanylate cyclase domain protein"/>
    <property type="match status" value="1"/>
</dbReference>
<feature type="transmembrane region" description="Helical" evidence="2">
    <location>
        <begin position="147"/>
        <end position="173"/>
    </location>
</feature>
<evidence type="ECO:0000313" key="7">
    <source>
        <dbReference type="EMBL" id="SIT02147.1"/>
    </source>
</evidence>
<dbReference type="CDD" id="cd01948">
    <property type="entry name" value="EAL"/>
    <property type="match status" value="1"/>
</dbReference>
<evidence type="ECO:0000313" key="8">
    <source>
        <dbReference type="Proteomes" id="UP000185999"/>
    </source>
</evidence>
<dbReference type="NCBIfam" id="TIGR00229">
    <property type="entry name" value="sensory_box"/>
    <property type="match status" value="1"/>
</dbReference>
<dbReference type="Gene3D" id="3.30.70.270">
    <property type="match status" value="1"/>
</dbReference>
<accession>A0A1N7NV04</accession>
<dbReference type="SMART" id="SM00052">
    <property type="entry name" value="EAL"/>
    <property type="match status" value="1"/>
</dbReference>
<dbReference type="STRING" id="619304.SAMN05421760_11155"/>
<dbReference type="InterPro" id="IPR013767">
    <property type="entry name" value="PAS_fold"/>
</dbReference>
<dbReference type="SUPFAM" id="SSF55073">
    <property type="entry name" value="Nucleotide cyclase"/>
    <property type="match status" value="1"/>
</dbReference>
<dbReference type="PROSITE" id="PS50883">
    <property type="entry name" value="EAL"/>
    <property type="match status" value="1"/>
</dbReference>
<evidence type="ECO:0000259" key="3">
    <source>
        <dbReference type="PROSITE" id="PS50112"/>
    </source>
</evidence>
<dbReference type="SUPFAM" id="SSF55785">
    <property type="entry name" value="PYP-like sensor domain (PAS domain)"/>
    <property type="match status" value="1"/>
</dbReference>
<evidence type="ECO:0000259" key="6">
    <source>
        <dbReference type="PROSITE" id="PS50887"/>
    </source>
</evidence>